<dbReference type="RefSeq" id="WP_089217057.1">
    <property type="nucleotide sequence ID" value="NZ_FZPA01000015.1"/>
</dbReference>
<dbReference type="EMBL" id="FZPA01000015">
    <property type="protein sequence ID" value="SNT19249.1"/>
    <property type="molecule type" value="Genomic_DNA"/>
</dbReference>
<evidence type="ECO:0000313" key="3">
    <source>
        <dbReference type="Proteomes" id="UP000198339"/>
    </source>
</evidence>
<keyword evidence="3" id="KW-1185">Reference proteome</keyword>
<keyword evidence="1" id="KW-1133">Transmembrane helix</keyword>
<organism evidence="2 3">
    <name type="scientific">Sphingopyxis indica</name>
    <dbReference type="NCBI Taxonomy" id="436663"/>
    <lineage>
        <taxon>Bacteria</taxon>
        <taxon>Pseudomonadati</taxon>
        <taxon>Pseudomonadota</taxon>
        <taxon>Alphaproteobacteria</taxon>
        <taxon>Sphingomonadales</taxon>
        <taxon>Sphingomonadaceae</taxon>
        <taxon>Sphingopyxis</taxon>
    </lineage>
</organism>
<gene>
    <name evidence="2" type="ORF">SAMN06295955_11543</name>
</gene>
<name>A0A239KNX3_9SPHN</name>
<dbReference type="Proteomes" id="UP000198339">
    <property type="component" value="Unassembled WGS sequence"/>
</dbReference>
<evidence type="ECO:0000256" key="1">
    <source>
        <dbReference type="SAM" id="Phobius"/>
    </source>
</evidence>
<dbReference type="OrthoDB" id="9944023at2"/>
<dbReference type="AlphaFoldDB" id="A0A239KNX3"/>
<sequence>MTGQEANGIIAAILLALGVAAPVPEFTGGMLLALGAAYAVRAFRGAETRKGIVLSLFAGAFFALLAAGLHEATAGVWLWGQLSIQAQMAVSGGLSQSLAEGFVAFGGGLKDWLAKLPGGFGKGADR</sequence>
<feature type="transmembrane region" description="Helical" evidence="1">
    <location>
        <begin position="51"/>
        <end position="69"/>
    </location>
</feature>
<reference evidence="2 3" key="1">
    <citation type="submission" date="2017-06" db="EMBL/GenBank/DDBJ databases">
        <authorList>
            <person name="Kim H.J."/>
            <person name="Triplett B.A."/>
        </authorList>
    </citation>
    <scope>NUCLEOTIDE SEQUENCE [LARGE SCALE GENOMIC DNA]</scope>
    <source>
        <strain evidence="2 3">DS15</strain>
    </source>
</reference>
<proteinExistence type="predicted"/>
<protein>
    <recommendedName>
        <fullName evidence="4">Phage holin</fullName>
    </recommendedName>
</protein>
<keyword evidence="1" id="KW-0812">Transmembrane</keyword>
<evidence type="ECO:0008006" key="4">
    <source>
        <dbReference type="Google" id="ProtNLM"/>
    </source>
</evidence>
<accession>A0A239KNX3</accession>
<keyword evidence="1" id="KW-0472">Membrane</keyword>
<evidence type="ECO:0000313" key="2">
    <source>
        <dbReference type="EMBL" id="SNT19249.1"/>
    </source>
</evidence>
<feature type="transmembrane region" description="Helical" evidence="1">
    <location>
        <begin position="6"/>
        <end position="39"/>
    </location>
</feature>